<evidence type="ECO:0000256" key="2">
    <source>
        <dbReference type="PROSITE-ProRule" id="PRU01161"/>
    </source>
</evidence>
<keyword evidence="3" id="KW-0732">Signal</keyword>
<evidence type="ECO:0000313" key="6">
    <source>
        <dbReference type="Proteomes" id="UP000199110"/>
    </source>
</evidence>
<name>A0A1I3NPZ6_9RHOB</name>
<dbReference type="PROSITE" id="PS51635">
    <property type="entry name" value="PNPLA"/>
    <property type="match status" value="1"/>
</dbReference>
<feature type="short sequence motif" description="DGA/G" evidence="2">
    <location>
        <begin position="276"/>
        <end position="278"/>
    </location>
</feature>
<evidence type="ECO:0000256" key="1">
    <source>
        <dbReference type="ARBA" id="ARBA00023098"/>
    </source>
</evidence>
<keyword evidence="2" id="KW-0378">Hydrolase</keyword>
<gene>
    <name evidence="5" type="ORF">SAMN04488095_2219</name>
</gene>
<feature type="chain" id="PRO_5011464432" evidence="3">
    <location>
        <begin position="22"/>
        <end position="419"/>
    </location>
</feature>
<evidence type="ECO:0000259" key="4">
    <source>
        <dbReference type="PROSITE" id="PS51635"/>
    </source>
</evidence>
<dbReference type="Pfam" id="PF01734">
    <property type="entry name" value="Patatin"/>
    <property type="match status" value="1"/>
</dbReference>
<feature type="active site" description="Nucleophile" evidence="2">
    <location>
        <position position="140"/>
    </location>
</feature>
<dbReference type="GO" id="GO:0016787">
    <property type="term" value="F:hydrolase activity"/>
    <property type="evidence" value="ECO:0007669"/>
    <property type="project" value="UniProtKB-UniRule"/>
</dbReference>
<keyword evidence="6" id="KW-1185">Reference proteome</keyword>
<feature type="signal peptide" evidence="3">
    <location>
        <begin position="1"/>
        <end position="21"/>
    </location>
</feature>
<organism evidence="5 6">
    <name type="scientific">Jannaschia pohangensis</name>
    <dbReference type="NCBI Taxonomy" id="390807"/>
    <lineage>
        <taxon>Bacteria</taxon>
        <taxon>Pseudomonadati</taxon>
        <taxon>Pseudomonadota</taxon>
        <taxon>Alphaproteobacteria</taxon>
        <taxon>Rhodobacterales</taxon>
        <taxon>Roseobacteraceae</taxon>
        <taxon>Jannaschia</taxon>
    </lineage>
</organism>
<keyword evidence="2" id="KW-0442">Lipid degradation</keyword>
<dbReference type="InterPro" id="IPR016035">
    <property type="entry name" value="Acyl_Trfase/lysoPLipase"/>
</dbReference>
<evidence type="ECO:0000313" key="5">
    <source>
        <dbReference type="EMBL" id="SFJ11361.1"/>
    </source>
</evidence>
<accession>A0A1I3NPZ6</accession>
<dbReference type="STRING" id="390807.SAMN04488095_2219"/>
<dbReference type="SUPFAM" id="SSF52151">
    <property type="entry name" value="FabD/lysophospholipase-like"/>
    <property type="match status" value="1"/>
</dbReference>
<reference evidence="5 6" key="1">
    <citation type="submission" date="2016-10" db="EMBL/GenBank/DDBJ databases">
        <authorList>
            <person name="de Groot N.N."/>
        </authorList>
    </citation>
    <scope>NUCLEOTIDE SEQUENCE [LARGE SCALE GENOMIC DNA]</scope>
    <source>
        <strain evidence="5 6">DSM 19073</strain>
    </source>
</reference>
<comment type="caution">
    <text evidence="2">Lacks conserved residue(s) required for the propagation of feature annotation.</text>
</comment>
<dbReference type="OrthoDB" id="323481at2"/>
<dbReference type="EMBL" id="FORA01000002">
    <property type="protein sequence ID" value="SFJ11361.1"/>
    <property type="molecule type" value="Genomic_DNA"/>
</dbReference>
<protein>
    <submittedName>
        <fullName evidence="5">Predicted acylesterase/phospholipase RssA, contains patatin domain</fullName>
    </submittedName>
</protein>
<dbReference type="InterPro" id="IPR002641">
    <property type="entry name" value="PNPLA_dom"/>
</dbReference>
<sequence length="419" mass="43865">MTLASLHSALMSLVLCTGVSACAVARPPDNSCPALPIGGLQTTAATQSAPPDAVEAMIDAIAPAASPRAPADLEAQTVEMAETAMMAQARGQSRARPITVRIITLSAGGQWGAFGAGLMAGWSQNPATPRPVFDVVTGVSAGAIIAVPLFAGPEFDGVLHFYRGVDADSVSTRRSLPALLRAPSINDPAPLEAFFRRSVTPDMVRAIARRHSEGDQLLISATNLDTTAGEIFDLGAVAEMADAAQAADCIVEAMLASAAIPGLLPPRVINGTLYADGGLRDQVFFRAIDTARTRVARDLGRPVRVEAYLVVNGALTPPTRPVEDRLLSYFGRSVEALADEVQRDSITDAVNFAQGREGWTIRGMVPVVDLSGCGFDDAPTSTFDPCLTRTVFDAGVAAGRATPIDWMTAAELRAIADEL</sequence>
<feature type="active site" description="Proton acceptor" evidence="2">
    <location>
        <position position="276"/>
    </location>
</feature>
<feature type="domain" description="PNPLA" evidence="4">
    <location>
        <begin position="103"/>
        <end position="289"/>
    </location>
</feature>
<evidence type="ECO:0000256" key="3">
    <source>
        <dbReference type="SAM" id="SignalP"/>
    </source>
</evidence>
<dbReference type="RefSeq" id="WP_092780156.1">
    <property type="nucleotide sequence ID" value="NZ_FORA01000002.1"/>
</dbReference>
<dbReference type="Gene3D" id="3.40.1090.10">
    <property type="entry name" value="Cytosolic phospholipase A2 catalytic domain"/>
    <property type="match status" value="2"/>
</dbReference>
<dbReference type="GO" id="GO:0016042">
    <property type="term" value="P:lipid catabolic process"/>
    <property type="evidence" value="ECO:0007669"/>
    <property type="project" value="UniProtKB-UniRule"/>
</dbReference>
<proteinExistence type="predicted"/>
<dbReference type="AlphaFoldDB" id="A0A1I3NPZ6"/>
<feature type="short sequence motif" description="GXSXG" evidence="2">
    <location>
        <begin position="138"/>
        <end position="142"/>
    </location>
</feature>
<dbReference type="Proteomes" id="UP000199110">
    <property type="component" value="Unassembled WGS sequence"/>
</dbReference>
<keyword evidence="1 2" id="KW-0443">Lipid metabolism</keyword>